<proteinExistence type="inferred from homology"/>
<comment type="function">
    <text evidence="11">Adenosyl-L-methionine (AdoMet)-dependent tRNA (uracil-O(2)-)-methyltransferase.</text>
</comment>
<keyword evidence="9 11" id="KW-0819">tRNA processing</keyword>
<evidence type="ECO:0000256" key="2">
    <source>
        <dbReference type="ARBA" id="ARBA00009056"/>
    </source>
</evidence>
<evidence type="ECO:0000256" key="10">
    <source>
        <dbReference type="ARBA" id="ARBA00047957"/>
    </source>
</evidence>
<evidence type="ECO:0000256" key="3">
    <source>
        <dbReference type="ARBA" id="ARBA00012795"/>
    </source>
</evidence>
<accession>A0A9P4UR55</accession>
<evidence type="ECO:0000313" key="13">
    <source>
        <dbReference type="EMBL" id="KAF2722221.1"/>
    </source>
</evidence>
<reference evidence="13" key="1">
    <citation type="journal article" date="2020" name="Stud. Mycol.">
        <title>101 Dothideomycetes genomes: a test case for predicting lifestyles and emergence of pathogens.</title>
        <authorList>
            <person name="Haridas S."/>
            <person name="Albert R."/>
            <person name="Binder M."/>
            <person name="Bloem J."/>
            <person name="Labutti K."/>
            <person name="Salamov A."/>
            <person name="Andreopoulos B."/>
            <person name="Baker S."/>
            <person name="Barry K."/>
            <person name="Bills G."/>
            <person name="Bluhm B."/>
            <person name="Cannon C."/>
            <person name="Castanera R."/>
            <person name="Culley D."/>
            <person name="Daum C."/>
            <person name="Ezra D."/>
            <person name="Gonzalez J."/>
            <person name="Henrissat B."/>
            <person name="Kuo A."/>
            <person name="Liang C."/>
            <person name="Lipzen A."/>
            <person name="Lutzoni F."/>
            <person name="Magnuson J."/>
            <person name="Mondo S."/>
            <person name="Nolan M."/>
            <person name="Ohm R."/>
            <person name="Pangilinan J."/>
            <person name="Park H.-J."/>
            <person name="Ramirez L."/>
            <person name="Alfaro M."/>
            <person name="Sun H."/>
            <person name="Tritt A."/>
            <person name="Yoshinaga Y."/>
            <person name="Zwiers L.-H."/>
            <person name="Turgeon B."/>
            <person name="Goodwin S."/>
            <person name="Spatafora J."/>
            <person name="Crous P."/>
            <person name="Grigoriev I."/>
        </authorList>
    </citation>
    <scope>NUCLEOTIDE SEQUENCE</scope>
    <source>
        <strain evidence="13">CBS 116435</strain>
    </source>
</reference>
<name>A0A9P4UR55_9PEZI</name>
<keyword evidence="8 11" id="KW-0949">S-adenosyl-L-methionine</keyword>
<dbReference type="OrthoDB" id="10047021at2759"/>
<evidence type="ECO:0000256" key="6">
    <source>
        <dbReference type="ARBA" id="ARBA00022603"/>
    </source>
</evidence>
<organism evidence="13 14">
    <name type="scientific">Polychaeton citri CBS 116435</name>
    <dbReference type="NCBI Taxonomy" id="1314669"/>
    <lineage>
        <taxon>Eukaryota</taxon>
        <taxon>Fungi</taxon>
        <taxon>Dikarya</taxon>
        <taxon>Ascomycota</taxon>
        <taxon>Pezizomycotina</taxon>
        <taxon>Dothideomycetes</taxon>
        <taxon>Dothideomycetidae</taxon>
        <taxon>Capnodiales</taxon>
        <taxon>Capnodiaceae</taxon>
        <taxon>Polychaeton</taxon>
    </lineage>
</organism>
<evidence type="ECO:0000313" key="14">
    <source>
        <dbReference type="Proteomes" id="UP000799441"/>
    </source>
</evidence>
<dbReference type="Pfam" id="PF07757">
    <property type="entry name" value="AdoMet_MTase"/>
    <property type="match status" value="1"/>
</dbReference>
<dbReference type="InterPro" id="IPR011671">
    <property type="entry name" value="tRNA_uracil_MeTrfase"/>
</dbReference>
<dbReference type="AlphaFoldDB" id="A0A9P4UR55"/>
<keyword evidence="5 11" id="KW-0963">Cytoplasm</keyword>
<comment type="similarity">
    <text evidence="2 11">Belongs to the TRM44 family.</text>
</comment>
<sequence length="544" mass="60844">MIQSPCTFPPSIFKRIMLNLIKNPNITSSHLFRADILFDDHGDEDKDSRGILKEALRDDVTPRKFPAVEGLEIVRTTVRVLIPRNQSLDRELVQTCLILEGKKGQVQKTVVVYLPHVGKEEDVPFYHPAVASLAFVHQWQPLITAKKDDHNAESGHGSLCVHFKLFPVTTHIPSEKLNRTALRLVQTLHKHGQGQLAGYSKRVHLDRVIPQKQYQDTYACLKGKYGAKLAQSWVEVTDPSKHVFEDLAIAAWLIEVWRDLYSTPSDERINGDKNKMAFPGFVDIGCGNGVLVSILVEEGYEGWGFDARERKTWGIFSPEVQKRLERRVLVPKVFKGAIGVSKEYQPSSQEEHVWHDGTFEGAPFIISNHADELTAWTPLLAYLNNSAFVAIPCCSYDLSGARFRAPLTLKSKKDRAEQQEEKSSGDKHSHVDLQKKQAAETGSLAKTPAQKKMPSAYSSLCSYVSALTEEVDIVPESDVLRIPSTRNSCILGRKGGSDNEYSSDAKIKKVKAIIEQESGRTLTSVAEDWIGRVQKLMLKPGSGH</sequence>
<gene>
    <name evidence="13" type="ORF">K431DRAFT_319849</name>
</gene>
<comment type="subcellular location">
    <subcellularLocation>
        <location evidence="1 11">Cytoplasm</location>
    </subcellularLocation>
</comment>
<dbReference type="GO" id="GO:0005737">
    <property type="term" value="C:cytoplasm"/>
    <property type="evidence" value="ECO:0007669"/>
    <property type="project" value="UniProtKB-SubCell"/>
</dbReference>
<dbReference type="GO" id="GO:0141101">
    <property type="term" value="F:tRNA(Ser) (uridine(44)-2'-O-)-methyltransferase activity"/>
    <property type="evidence" value="ECO:0007669"/>
    <property type="project" value="UniProtKB-EC"/>
</dbReference>
<dbReference type="Proteomes" id="UP000799441">
    <property type="component" value="Unassembled WGS sequence"/>
</dbReference>
<evidence type="ECO:0000256" key="11">
    <source>
        <dbReference type="RuleBase" id="RU368004"/>
    </source>
</evidence>
<keyword evidence="6 11" id="KW-0489">Methyltransferase</keyword>
<evidence type="ECO:0000256" key="8">
    <source>
        <dbReference type="ARBA" id="ARBA00022691"/>
    </source>
</evidence>
<comment type="catalytic activity">
    <reaction evidence="10 11">
        <text>uridine(44) in tRNA(Ser) + S-adenosyl-L-methionine = 2'-O-methyluridine(44) in tRNA(Ser) + S-adenosyl-L-homocysteine + H(+)</text>
        <dbReference type="Rhea" id="RHEA:43100"/>
        <dbReference type="Rhea" id="RHEA-COMP:10339"/>
        <dbReference type="Rhea" id="RHEA-COMP:10340"/>
        <dbReference type="ChEBI" id="CHEBI:15378"/>
        <dbReference type="ChEBI" id="CHEBI:57856"/>
        <dbReference type="ChEBI" id="CHEBI:59789"/>
        <dbReference type="ChEBI" id="CHEBI:65315"/>
        <dbReference type="ChEBI" id="CHEBI:74478"/>
        <dbReference type="EC" id="2.1.1.211"/>
    </reaction>
</comment>
<feature type="compositionally biased region" description="Basic and acidic residues" evidence="12">
    <location>
        <begin position="414"/>
        <end position="438"/>
    </location>
</feature>
<evidence type="ECO:0000256" key="4">
    <source>
        <dbReference type="ARBA" id="ARBA00017788"/>
    </source>
</evidence>
<feature type="region of interest" description="Disordered" evidence="12">
    <location>
        <begin position="411"/>
        <end position="450"/>
    </location>
</feature>
<evidence type="ECO:0000256" key="1">
    <source>
        <dbReference type="ARBA" id="ARBA00004496"/>
    </source>
</evidence>
<comment type="caution">
    <text evidence="13">The sequence shown here is derived from an EMBL/GenBank/DDBJ whole genome shotgun (WGS) entry which is preliminary data.</text>
</comment>
<dbReference type="EMBL" id="MU003784">
    <property type="protein sequence ID" value="KAF2722221.1"/>
    <property type="molecule type" value="Genomic_DNA"/>
</dbReference>
<dbReference type="GO" id="GO:0030488">
    <property type="term" value="P:tRNA methylation"/>
    <property type="evidence" value="ECO:0007669"/>
    <property type="project" value="UniProtKB-UniRule"/>
</dbReference>
<evidence type="ECO:0000256" key="7">
    <source>
        <dbReference type="ARBA" id="ARBA00022679"/>
    </source>
</evidence>
<dbReference type="PANTHER" id="PTHR21210">
    <property type="entry name" value="TRNA (URACIL-O(2)-)-METHYLTRANSFERASE-RELATED"/>
    <property type="match status" value="1"/>
</dbReference>
<evidence type="ECO:0000256" key="5">
    <source>
        <dbReference type="ARBA" id="ARBA00022490"/>
    </source>
</evidence>
<keyword evidence="7 11" id="KW-0808">Transferase</keyword>
<evidence type="ECO:0000256" key="12">
    <source>
        <dbReference type="SAM" id="MobiDB-lite"/>
    </source>
</evidence>
<dbReference type="EC" id="2.1.1.211" evidence="3 11"/>
<protein>
    <recommendedName>
        <fullName evidence="4 11">tRNA (uracil-O(2)-)-methyltransferase</fullName>
        <ecNumber evidence="3 11">2.1.1.211</ecNumber>
    </recommendedName>
</protein>
<keyword evidence="14" id="KW-1185">Reference proteome</keyword>
<evidence type="ECO:0000256" key="9">
    <source>
        <dbReference type="ARBA" id="ARBA00022694"/>
    </source>
</evidence>
<dbReference type="PANTHER" id="PTHR21210:SF0">
    <property type="entry name" value="TRNA (URACIL-O(2)-)-METHYLTRANSFERASE-RELATED"/>
    <property type="match status" value="1"/>
</dbReference>